<organism evidence="3 4">
    <name type="scientific">Mycolicibacterium rhodesiae</name>
    <name type="common">Mycobacterium rhodesiae</name>
    <dbReference type="NCBI Taxonomy" id="36814"/>
    <lineage>
        <taxon>Bacteria</taxon>
        <taxon>Bacillati</taxon>
        <taxon>Actinomycetota</taxon>
        <taxon>Actinomycetes</taxon>
        <taxon>Mycobacteriales</taxon>
        <taxon>Mycobacteriaceae</taxon>
        <taxon>Mycolicibacterium</taxon>
    </lineage>
</organism>
<feature type="compositionally biased region" description="Pro residues" evidence="1">
    <location>
        <begin position="183"/>
        <end position="203"/>
    </location>
</feature>
<keyword evidence="2" id="KW-1133">Transmembrane helix</keyword>
<protein>
    <submittedName>
        <fullName evidence="3">Uncharacterized protein</fullName>
    </submittedName>
</protein>
<keyword evidence="2" id="KW-0472">Membrane</keyword>
<evidence type="ECO:0000313" key="4">
    <source>
        <dbReference type="Proteomes" id="UP000192534"/>
    </source>
</evidence>
<proteinExistence type="predicted"/>
<reference evidence="3 4" key="1">
    <citation type="submission" date="2016-12" db="EMBL/GenBank/DDBJ databases">
        <title>The new phylogeny of genus Mycobacterium.</title>
        <authorList>
            <person name="Tortoli E."/>
            <person name="Trovato A."/>
            <person name="Cirillo D.M."/>
        </authorList>
    </citation>
    <scope>NUCLEOTIDE SEQUENCE [LARGE SCALE GENOMIC DNA]</scope>
    <source>
        <strain evidence="3 4">DSM 44223</strain>
    </source>
</reference>
<dbReference type="Proteomes" id="UP000192534">
    <property type="component" value="Unassembled WGS sequence"/>
</dbReference>
<name>A0A1X0J7B1_MYCRH</name>
<sequence>MAAGGAVTAGRLRLRRRLLLWSAPVVLLAVVAAVKMISVVVVGNSAVSHFHRGDGAALHADASTLGVLNVIEPAKAPFARGSAAVLEGRLAEADTEFSRALAGGQSCAVRVNLELVRETQGDVAAAAGRTAAAGERYRSALSLVAEAPAGCFAGNDDPQPDRRTVRADADARLTAKIAALESVPPPPARPDAAPPPPPPPPAGAAPADSDTPPPALGPSGQGLSDIAPDRLPSPGAPSSPPHQLGGGDPLDRLRQLLSDAASSGSDAG</sequence>
<evidence type="ECO:0000256" key="2">
    <source>
        <dbReference type="SAM" id="Phobius"/>
    </source>
</evidence>
<dbReference type="OrthoDB" id="4641441at2"/>
<feature type="region of interest" description="Disordered" evidence="1">
    <location>
        <begin position="179"/>
        <end position="268"/>
    </location>
</feature>
<feature type="transmembrane region" description="Helical" evidence="2">
    <location>
        <begin position="18"/>
        <end position="42"/>
    </location>
</feature>
<keyword evidence="4" id="KW-1185">Reference proteome</keyword>
<dbReference type="EMBL" id="MVIH01000001">
    <property type="protein sequence ID" value="ORB57655.1"/>
    <property type="molecule type" value="Genomic_DNA"/>
</dbReference>
<evidence type="ECO:0000313" key="3">
    <source>
        <dbReference type="EMBL" id="ORB57655.1"/>
    </source>
</evidence>
<accession>A0A1X0J7B1</accession>
<feature type="compositionally biased region" description="Low complexity" evidence="1">
    <location>
        <begin position="258"/>
        <end position="268"/>
    </location>
</feature>
<evidence type="ECO:0000256" key="1">
    <source>
        <dbReference type="SAM" id="MobiDB-lite"/>
    </source>
</evidence>
<dbReference type="AlphaFoldDB" id="A0A1X0J7B1"/>
<comment type="caution">
    <text evidence="3">The sequence shown here is derived from an EMBL/GenBank/DDBJ whole genome shotgun (WGS) entry which is preliminary data.</text>
</comment>
<keyword evidence="2" id="KW-0812">Transmembrane</keyword>
<gene>
    <name evidence="3" type="ORF">BST42_04000</name>
</gene>